<dbReference type="Gene3D" id="1.10.287.130">
    <property type="match status" value="1"/>
</dbReference>
<dbReference type="SUPFAM" id="SSF47384">
    <property type="entry name" value="Homodimeric domain of signal transducing histidine kinase"/>
    <property type="match status" value="1"/>
</dbReference>
<feature type="transmembrane region" description="Helical" evidence="9">
    <location>
        <begin position="467"/>
        <end position="487"/>
    </location>
</feature>
<feature type="transmembrane region" description="Helical" evidence="9">
    <location>
        <begin position="614"/>
        <end position="637"/>
    </location>
</feature>
<dbReference type="Proteomes" id="UP000295277">
    <property type="component" value="Unassembled WGS sequence"/>
</dbReference>
<feature type="transmembrane region" description="Helical" evidence="9">
    <location>
        <begin position="149"/>
        <end position="178"/>
    </location>
</feature>
<dbReference type="PROSITE" id="PS50110">
    <property type="entry name" value="RESPONSE_REGULATORY"/>
    <property type="match status" value="1"/>
</dbReference>
<dbReference type="InterPro" id="IPR036097">
    <property type="entry name" value="HisK_dim/P_sf"/>
</dbReference>
<evidence type="ECO:0000256" key="6">
    <source>
        <dbReference type="PROSITE-ProRule" id="PRU00169"/>
    </source>
</evidence>
<dbReference type="PROSITE" id="PS50109">
    <property type="entry name" value="HIS_KIN"/>
    <property type="match status" value="1"/>
</dbReference>
<evidence type="ECO:0000256" key="7">
    <source>
        <dbReference type="SAM" id="Coils"/>
    </source>
</evidence>
<feature type="modified residue" description="4-aspartylphosphate" evidence="6">
    <location>
        <position position="981"/>
    </location>
</feature>
<feature type="domain" description="Response regulatory" evidence="11">
    <location>
        <begin position="932"/>
        <end position="1048"/>
    </location>
</feature>
<evidence type="ECO:0000259" key="11">
    <source>
        <dbReference type="PROSITE" id="PS50110"/>
    </source>
</evidence>
<evidence type="ECO:0000313" key="12">
    <source>
        <dbReference type="EMBL" id="TCM83438.1"/>
    </source>
</evidence>
<keyword evidence="9" id="KW-1133">Transmembrane helix</keyword>
<keyword evidence="7" id="KW-0175">Coiled coil</keyword>
<organism evidence="12 13">
    <name type="scientific">Rhodovulum steppense</name>
    <dbReference type="NCBI Taxonomy" id="540251"/>
    <lineage>
        <taxon>Bacteria</taxon>
        <taxon>Pseudomonadati</taxon>
        <taxon>Pseudomonadota</taxon>
        <taxon>Alphaproteobacteria</taxon>
        <taxon>Rhodobacterales</taxon>
        <taxon>Paracoccaceae</taxon>
        <taxon>Rhodovulum</taxon>
    </lineage>
</organism>
<feature type="transmembrane region" description="Helical" evidence="9">
    <location>
        <begin position="190"/>
        <end position="209"/>
    </location>
</feature>
<dbReference type="PANTHER" id="PTHR43047:SF72">
    <property type="entry name" value="OSMOSENSING HISTIDINE PROTEIN KINASE SLN1"/>
    <property type="match status" value="1"/>
</dbReference>
<comment type="caution">
    <text evidence="12">The sequence shown here is derived from an EMBL/GenBank/DDBJ whole genome shotgun (WGS) entry which is preliminary data.</text>
</comment>
<dbReference type="SUPFAM" id="SSF52172">
    <property type="entry name" value="CheY-like"/>
    <property type="match status" value="1"/>
</dbReference>
<dbReference type="Gene3D" id="3.30.565.10">
    <property type="entry name" value="Histidine kinase-like ATPase, C-terminal domain"/>
    <property type="match status" value="1"/>
</dbReference>
<evidence type="ECO:0000313" key="13">
    <source>
        <dbReference type="Proteomes" id="UP000295277"/>
    </source>
</evidence>
<gene>
    <name evidence="12" type="ORF">EV216_11494</name>
</gene>
<dbReference type="InterPro" id="IPR003661">
    <property type="entry name" value="HisK_dim/P_dom"/>
</dbReference>
<feature type="transmembrane region" description="Helical" evidence="9">
    <location>
        <begin position="269"/>
        <end position="302"/>
    </location>
</feature>
<dbReference type="PANTHER" id="PTHR43047">
    <property type="entry name" value="TWO-COMPONENT HISTIDINE PROTEIN KINASE"/>
    <property type="match status" value="1"/>
</dbReference>
<feature type="region of interest" description="Disordered" evidence="8">
    <location>
        <begin position="1"/>
        <end position="20"/>
    </location>
</feature>
<keyword evidence="9" id="KW-0812">Transmembrane</keyword>
<feature type="transmembrane region" description="Helical" evidence="9">
    <location>
        <begin position="399"/>
        <end position="417"/>
    </location>
</feature>
<dbReference type="SMART" id="SM00448">
    <property type="entry name" value="REC"/>
    <property type="match status" value="1"/>
</dbReference>
<evidence type="ECO:0000256" key="3">
    <source>
        <dbReference type="ARBA" id="ARBA00022553"/>
    </source>
</evidence>
<dbReference type="GO" id="GO:0009927">
    <property type="term" value="F:histidine phosphotransfer kinase activity"/>
    <property type="evidence" value="ECO:0007669"/>
    <property type="project" value="TreeGrafter"/>
</dbReference>
<dbReference type="InterPro" id="IPR003594">
    <property type="entry name" value="HATPase_dom"/>
</dbReference>
<sequence length="1137" mass="123048">MPGRSGNDGMTGNMQVPFSATGGRRSYNRWVANETMEDFALRFTARRARRWSHARVANTALGSISFLALEAIGGAITLTYGFDAAIIAIMLVGAVLFLTGLPISYYAARYGVDIDLLTRGAGFGYIGSTVTSLIYASFTFIFFALEAAILALALDLCFGIPVSVGYILSALIVIPLVVNGFSKISVFQTWTQPFWIVLHLMPFAFLAWAGTDLGVWTGFDGVHGKDGATILMIGAASGVALSLIAQIGEQVDFLRFLPEPKTRAERRKWWAALLAAGPGWSILGVAKMLAGSFLVTLVVAAGVPAKDATDPTRMYLTAFEQVLASPALALALTGAFVILSQLKINVTNAYAGSIAWSNFFSRLTHSHPGRVVWLVFNVAIALMLMELGVFGALEHILGLYSHVALAWIGALTADLVVNKPLGLSPRGIEFRRAHLYDINPVGMGAMGGAVVIAFVAHGGLMGETAEALSAFIALFTAFAMAPVIAWATGGRFYIARPLPETTGRRHEAGATCACSICEYRFDAEDMTHCPFYAGPICSLCCTLDSSCRDGCKPHGRFDAMVVRMLHAALPDPVARALMSRLSVFVIGTAIPAAIIGGLLLLVRAHAGSPDLDAVLTVIFCTALVVIGVIAWTLILAIESQNKARDEADLQTQRLLREIRAHERTDAQLQKEKDKAEAANLAKTRYMAGISHELRTPLNAIYGFAQVLENSADIPAARRDAVRTIRRGSEHLAGLIENLLDISKIEAGRLEIHRDRINLPMLLRQIAAIFEGPAREKGLDFGIRTADNLPEWVDFDEKRLRQILINLLSNAIAYTERGSVALSVRYRNEVAVIEVSDTGIGIAPDQFERIWKPFERLSPKGGSSGSGLGLTITRLLVEILGGEITVDSAPGEGTTFRVRLMLPSVLPEADQPRAASPAPERLKARGYLGPRRTIMAVDDDLDHLRLLDTVLRPMGFLVQTVPDAETALGILDDCAPDLFLLDIDMPGMDGWQLAQRLRARPDHRATPIVMVTGHALEARMPVDREGLYDAFVVKPYSLRDVLVRLADLMKIDLVFEDRHAAETAPEAAALPDIAPETLTRLQGLAGIGHAAGVRRELDALEAAGLLDAATLARLRDRLAEFDMAGIVRLLKEMTRDAA</sequence>
<evidence type="ECO:0000256" key="5">
    <source>
        <dbReference type="ARBA" id="ARBA00022777"/>
    </source>
</evidence>
<keyword evidence="4" id="KW-0808">Transferase</keyword>
<comment type="catalytic activity">
    <reaction evidence="1">
        <text>ATP + protein L-histidine = ADP + protein N-phospho-L-histidine.</text>
        <dbReference type="EC" id="2.7.13.3"/>
    </reaction>
</comment>
<dbReference type="Gene3D" id="1.10.4160.10">
    <property type="entry name" value="Hydantoin permease"/>
    <property type="match status" value="1"/>
</dbReference>
<dbReference type="GO" id="GO:0005886">
    <property type="term" value="C:plasma membrane"/>
    <property type="evidence" value="ECO:0007669"/>
    <property type="project" value="TreeGrafter"/>
</dbReference>
<feature type="transmembrane region" description="Helical" evidence="9">
    <location>
        <begin position="120"/>
        <end position="143"/>
    </location>
</feature>
<feature type="transmembrane region" description="Helical" evidence="9">
    <location>
        <begin position="56"/>
        <end position="78"/>
    </location>
</feature>
<dbReference type="Gene3D" id="3.40.50.2300">
    <property type="match status" value="1"/>
</dbReference>
<dbReference type="SMART" id="SM00387">
    <property type="entry name" value="HATPase_c"/>
    <property type="match status" value="1"/>
</dbReference>
<dbReference type="Pfam" id="PF02518">
    <property type="entry name" value="HATPase_c"/>
    <property type="match status" value="1"/>
</dbReference>
<feature type="transmembrane region" description="Helical" evidence="9">
    <location>
        <begin position="84"/>
        <end position="108"/>
    </location>
</feature>
<dbReference type="EMBL" id="SLVM01000014">
    <property type="protein sequence ID" value="TCM83438.1"/>
    <property type="molecule type" value="Genomic_DNA"/>
</dbReference>
<keyword evidence="9" id="KW-0472">Membrane</keyword>
<dbReference type="CDD" id="cd00082">
    <property type="entry name" value="HisKA"/>
    <property type="match status" value="1"/>
</dbReference>
<proteinExistence type="predicted"/>
<dbReference type="SUPFAM" id="SSF55874">
    <property type="entry name" value="ATPase domain of HSP90 chaperone/DNA topoisomerase II/histidine kinase"/>
    <property type="match status" value="1"/>
</dbReference>
<feature type="domain" description="Histidine kinase" evidence="10">
    <location>
        <begin position="688"/>
        <end position="903"/>
    </location>
</feature>
<feature type="transmembrane region" description="Helical" evidence="9">
    <location>
        <begin position="371"/>
        <end position="393"/>
    </location>
</feature>
<dbReference type="InterPro" id="IPR001789">
    <property type="entry name" value="Sig_transdc_resp-reg_receiver"/>
</dbReference>
<dbReference type="GO" id="GO:0000155">
    <property type="term" value="F:phosphorelay sensor kinase activity"/>
    <property type="evidence" value="ECO:0007669"/>
    <property type="project" value="InterPro"/>
</dbReference>
<feature type="transmembrane region" description="Helical" evidence="9">
    <location>
        <begin position="322"/>
        <end position="339"/>
    </location>
</feature>
<feature type="transmembrane region" description="Helical" evidence="9">
    <location>
        <begin position="438"/>
        <end position="461"/>
    </location>
</feature>
<name>A0A4R1YT60_9RHOB</name>
<evidence type="ECO:0000256" key="4">
    <source>
        <dbReference type="ARBA" id="ARBA00022679"/>
    </source>
</evidence>
<evidence type="ECO:0000256" key="9">
    <source>
        <dbReference type="SAM" id="Phobius"/>
    </source>
</evidence>
<dbReference type="Pfam" id="PF00512">
    <property type="entry name" value="HisKA"/>
    <property type="match status" value="1"/>
</dbReference>
<dbReference type="EC" id="2.7.13.3" evidence="2"/>
<dbReference type="FunFam" id="3.30.565.10:FF:000006">
    <property type="entry name" value="Sensor histidine kinase WalK"/>
    <property type="match status" value="1"/>
</dbReference>
<dbReference type="InterPro" id="IPR004358">
    <property type="entry name" value="Sig_transdc_His_kin-like_C"/>
</dbReference>
<feature type="compositionally biased region" description="Polar residues" evidence="8">
    <location>
        <begin position="8"/>
        <end position="18"/>
    </location>
</feature>
<dbReference type="InterPro" id="IPR011006">
    <property type="entry name" value="CheY-like_superfamily"/>
</dbReference>
<feature type="coiled-coil region" evidence="7">
    <location>
        <begin position="644"/>
        <end position="678"/>
    </location>
</feature>
<accession>A0A4R1YT60</accession>
<evidence type="ECO:0000256" key="1">
    <source>
        <dbReference type="ARBA" id="ARBA00000085"/>
    </source>
</evidence>
<dbReference type="PRINTS" id="PR00344">
    <property type="entry name" value="BCTRLSENSOR"/>
</dbReference>
<keyword evidence="3 6" id="KW-0597">Phosphoprotein</keyword>
<evidence type="ECO:0000256" key="2">
    <source>
        <dbReference type="ARBA" id="ARBA00012438"/>
    </source>
</evidence>
<keyword evidence="13" id="KW-1185">Reference proteome</keyword>
<dbReference type="SMART" id="SM00388">
    <property type="entry name" value="HisKA"/>
    <property type="match status" value="1"/>
</dbReference>
<evidence type="ECO:0000256" key="8">
    <source>
        <dbReference type="SAM" id="MobiDB-lite"/>
    </source>
</evidence>
<dbReference type="InterPro" id="IPR036890">
    <property type="entry name" value="HATPase_C_sf"/>
</dbReference>
<dbReference type="Pfam" id="PF00072">
    <property type="entry name" value="Response_reg"/>
    <property type="match status" value="1"/>
</dbReference>
<feature type="transmembrane region" description="Helical" evidence="9">
    <location>
        <begin position="581"/>
        <end position="602"/>
    </location>
</feature>
<dbReference type="InterPro" id="IPR005467">
    <property type="entry name" value="His_kinase_dom"/>
</dbReference>
<protein>
    <recommendedName>
        <fullName evidence="2">histidine kinase</fullName>
        <ecNumber evidence="2">2.7.13.3</ecNumber>
    </recommendedName>
</protein>
<evidence type="ECO:0000259" key="10">
    <source>
        <dbReference type="PROSITE" id="PS50109"/>
    </source>
</evidence>
<feature type="transmembrane region" description="Helical" evidence="9">
    <location>
        <begin position="229"/>
        <end position="248"/>
    </location>
</feature>
<dbReference type="AlphaFoldDB" id="A0A4R1YT60"/>
<keyword evidence="5 12" id="KW-0418">Kinase</keyword>
<reference evidence="12 13" key="1">
    <citation type="submission" date="2019-03" db="EMBL/GenBank/DDBJ databases">
        <title>Genomic Encyclopedia of Type Strains, Phase IV (KMG-IV): sequencing the most valuable type-strain genomes for metagenomic binning, comparative biology and taxonomic classification.</title>
        <authorList>
            <person name="Goeker M."/>
        </authorList>
    </citation>
    <scope>NUCLEOTIDE SEQUENCE [LARGE SCALE GENOMIC DNA]</scope>
    <source>
        <strain evidence="12 13">DSM 21153</strain>
    </source>
</reference>